<proteinExistence type="predicted"/>
<dbReference type="AlphaFoldDB" id="A0A941W5A6"/>
<comment type="caution">
    <text evidence="1">The sequence shown here is derived from an EMBL/GenBank/DDBJ whole genome shotgun (WGS) entry which is preliminary data.</text>
</comment>
<evidence type="ECO:0000313" key="1">
    <source>
        <dbReference type="EMBL" id="MBS1258731.1"/>
    </source>
</evidence>
<protein>
    <submittedName>
        <fullName evidence="1">Uncharacterized protein</fullName>
    </submittedName>
</protein>
<dbReference type="EMBL" id="JAANXD010000074">
    <property type="protein sequence ID" value="MBS1258731.1"/>
    <property type="molecule type" value="Genomic_DNA"/>
</dbReference>
<name>A0A941W5A6_9BACT</name>
<sequence length="58" mass="6427">MQVVNRRKLLPDVTIGLTKEEACKLAKVLGESNVKVSFCLDLLSDIDLVALEDKIVNK</sequence>
<accession>A0A941W5A6</accession>
<gene>
    <name evidence="1" type="ORF">MAG551_01793</name>
</gene>
<organism evidence="1 2">
    <name type="scientific">Candidatus Scalindua arabica</name>
    <dbReference type="NCBI Taxonomy" id="1127984"/>
    <lineage>
        <taxon>Bacteria</taxon>
        <taxon>Pseudomonadati</taxon>
        <taxon>Planctomycetota</taxon>
        <taxon>Candidatus Brocadiia</taxon>
        <taxon>Candidatus Brocadiales</taxon>
        <taxon>Candidatus Scalinduaceae</taxon>
        <taxon>Candidatus Scalindua</taxon>
    </lineage>
</organism>
<reference evidence="1" key="1">
    <citation type="journal article" date="2021" name="ISME J.">
        <title>Fine-scale metabolic discontinuity in a stratified prokaryote microbiome of a Red Sea deep halocline.</title>
        <authorList>
            <person name="Michoud G."/>
            <person name="Ngugi D.K."/>
            <person name="Barozzi A."/>
            <person name="Merlino G."/>
            <person name="Calleja M.L."/>
            <person name="Delgado-Huertas A."/>
            <person name="Moran X.A.G."/>
            <person name="Daffonchio D."/>
        </authorList>
    </citation>
    <scope>NUCLEOTIDE SEQUENCE</scope>
    <source>
        <strain evidence="1">SuakinDeep_MAG55_1</strain>
    </source>
</reference>
<dbReference type="Proteomes" id="UP000722750">
    <property type="component" value="Unassembled WGS sequence"/>
</dbReference>
<evidence type="ECO:0000313" key="2">
    <source>
        <dbReference type="Proteomes" id="UP000722750"/>
    </source>
</evidence>